<evidence type="ECO:0000313" key="1">
    <source>
        <dbReference type="EMBL" id="RVZ33409.1"/>
    </source>
</evidence>
<dbReference type="Gene3D" id="3.40.50.150">
    <property type="entry name" value="Vaccinia Virus protein VP39"/>
    <property type="match status" value="1"/>
</dbReference>
<dbReference type="InterPro" id="IPR002052">
    <property type="entry name" value="DNA_methylase_N6_adenine_CS"/>
</dbReference>
<dbReference type="EMBL" id="RJHK01000023">
    <property type="protein sequence ID" value="RVZ33409.1"/>
    <property type="molecule type" value="Genomic_DNA"/>
</dbReference>
<proteinExistence type="predicted"/>
<dbReference type="GO" id="GO:0032259">
    <property type="term" value="P:methylation"/>
    <property type="evidence" value="ECO:0007669"/>
    <property type="project" value="InterPro"/>
</dbReference>
<dbReference type="InterPro" id="IPR029063">
    <property type="entry name" value="SAM-dependent_MTases_sf"/>
</dbReference>
<protein>
    <recommendedName>
        <fullName evidence="3">CagY like protein</fullName>
    </recommendedName>
</protein>
<reference evidence="1 2" key="1">
    <citation type="submission" date="2018-10" db="EMBL/GenBank/DDBJ databases">
        <title>Genetic determinants and prediction of antibiotic resistance phenotypes in Helicobacter pylori.</title>
        <authorList>
            <person name="Wagner K."/>
        </authorList>
    </citation>
    <scope>NUCLEOTIDE SEQUENCE [LARGE SCALE GENOMIC DNA]</scope>
    <source>
        <strain evidence="1 2">ZH97</strain>
    </source>
</reference>
<organism evidence="1 2">
    <name type="scientific">Helicobacter pylori</name>
    <name type="common">Campylobacter pylori</name>
    <dbReference type="NCBI Taxonomy" id="210"/>
    <lineage>
        <taxon>Bacteria</taxon>
        <taxon>Pseudomonadati</taxon>
        <taxon>Campylobacterota</taxon>
        <taxon>Epsilonproteobacteria</taxon>
        <taxon>Campylobacterales</taxon>
        <taxon>Helicobacteraceae</taxon>
        <taxon>Helicobacter</taxon>
    </lineage>
</organism>
<gene>
    <name evidence="1" type="ORF">EC547_07815</name>
</gene>
<dbReference type="PROSITE" id="PS00092">
    <property type="entry name" value="N6_MTASE"/>
    <property type="match status" value="1"/>
</dbReference>
<dbReference type="AlphaFoldDB" id="A0AB37UY80"/>
<dbReference type="RefSeq" id="WP_128038836.1">
    <property type="nucleotide sequence ID" value="NZ_RJHK01000023.1"/>
</dbReference>
<evidence type="ECO:0008006" key="3">
    <source>
        <dbReference type="Google" id="ProtNLM"/>
    </source>
</evidence>
<sequence length="820" mass="95457">MLLDFSNLNEEPLKNRIKDEFFKDEKFLYSGDKIDFMLSYKHSNATLPILWGEAKRGDFDDLDKAFTQLLLTIGRHRLYTHHTPPYLCAFNAFRMEFIAFNDTITSFFYKSDIDFSITPSNHNTEGFKHALDAFKAMCKPHNKLVFDFKTQSQECQEFIKNNLNSSRLLSKIQIDKNNFFTIYQKWFEIVKPTIKIDWELAKAEGILDADYYLADLLSDGDKTIIEKLRTILRSSHYELKWGLNALNKLGLEGITKVDFTDNQQAHQEFWSVYERPPKSEFQVSILERRDLLVPSDVRERKGAYFTPKIWVEKSQEYLAKALGQDYQEDYIIWDCAGGTGNLLRGLLNKANLYLSTLDSNDVAIVKDLASKNHLKLLENQIFQFDFLNDDFFSDKLPKSLQEILKDQEKRKKLIIYINPPYAEAGNKAKMSGTGEHKAKVARNNKVYETYKDLLGSGVNELFAQFFMRIYKELDGCIMASFSKLKYLNSSNFKKFREIFKAKFLEGFMVPADSFDNVTGQFPIGFLVWDTATPPLKPTNTLNLEVFDSSGGFLGYKTFKPIVDKVKNINEWFKAYKDKRDYLGILVCDAPDFSHQNTNYLQNHKGTSHLHYENLTLTNLLIGAIYFSARHCIKHTWQNDRDQFYAPYDDAFQDDSEFKNNCLIFMLFHTQNRITATQGTNHFIPFSETEVNAKERYFSHALLDFLKGGIKEEGDSLFLNDKKENKPMKFSPSASKVFDAGREIYRYYHTQDFTNRPYNANASLYDIKEFFQGRNKQGKLNLPAKAKDEYYKQLYANLQGALKDLAKEIQPKVYEYGFLRE</sequence>
<name>A0AB37UY80_HELPX</name>
<dbReference type="Proteomes" id="UP000289024">
    <property type="component" value="Unassembled WGS sequence"/>
</dbReference>
<dbReference type="GO" id="GO:0003676">
    <property type="term" value="F:nucleic acid binding"/>
    <property type="evidence" value="ECO:0007669"/>
    <property type="project" value="InterPro"/>
</dbReference>
<dbReference type="GO" id="GO:0008168">
    <property type="term" value="F:methyltransferase activity"/>
    <property type="evidence" value="ECO:0007669"/>
    <property type="project" value="InterPro"/>
</dbReference>
<evidence type="ECO:0000313" key="2">
    <source>
        <dbReference type="Proteomes" id="UP000289024"/>
    </source>
</evidence>
<dbReference type="SUPFAM" id="SSF53335">
    <property type="entry name" value="S-adenosyl-L-methionine-dependent methyltransferases"/>
    <property type="match status" value="1"/>
</dbReference>
<comment type="caution">
    <text evidence="1">The sequence shown here is derived from an EMBL/GenBank/DDBJ whole genome shotgun (WGS) entry which is preliminary data.</text>
</comment>
<accession>A0AB37UY80</accession>